<comment type="subcellular location">
    <subcellularLocation>
        <location evidence="1">Cell membrane</location>
        <topology evidence="1">Multi-pass membrane protein</topology>
    </subcellularLocation>
</comment>
<accession>A0ABS5XVY4</accession>
<dbReference type="Gene3D" id="3.40.50.300">
    <property type="entry name" value="P-loop containing nucleotide triphosphate hydrolases"/>
    <property type="match status" value="1"/>
</dbReference>
<dbReference type="InterPro" id="IPR003593">
    <property type="entry name" value="AAA+_ATPase"/>
</dbReference>
<dbReference type="PROSITE" id="PS50929">
    <property type="entry name" value="ABC_TM1F"/>
    <property type="match status" value="1"/>
</dbReference>
<proteinExistence type="predicted"/>
<dbReference type="Proteomes" id="UP000740605">
    <property type="component" value="Unassembled WGS sequence"/>
</dbReference>
<dbReference type="RefSeq" id="WP_215487927.1">
    <property type="nucleotide sequence ID" value="NZ_BAAAPJ010000008.1"/>
</dbReference>
<evidence type="ECO:0000256" key="6">
    <source>
        <dbReference type="ARBA" id="ARBA00023136"/>
    </source>
</evidence>
<dbReference type="InterPro" id="IPR039421">
    <property type="entry name" value="Type_1_exporter"/>
</dbReference>
<dbReference type="InterPro" id="IPR017871">
    <property type="entry name" value="ABC_transporter-like_CS"/>
</dbReference>
<dbReference type="SUPFAM" id="SSF90123">
    <property type="entry name" value="ABC transporter transmembrane region"/>
    <property type="match status" value="1"/>
</dbReference>
<feature type="transmembrane region" description="Helical" evidence="7">
    <location>
        <begin position="12"/>
        <end position="33"/>
    </location>
</feature>
<keyword evidence="2 7" id="KW-0812">Transmembrane</keyword>
<dbReference type="InterPro" id="IPR011527">
    <property type="entry name" value="ABC1_TM_dom"/>
</dbReference>
<evidence type="ECO:0000313" key="11">
    <source>
        <dbReference type="Proteomes" id="UP000740605"/>
    </source>
</evidence>
<dbReference type="Pfam" id="PF00005">
    <property type="entry name" value="ABC_tran"/>
    <property type="match status" value="1"/>
</dbReference>
<dbReference type="PROSITE" id="PS50893">
    <property type="entry name" value="ABC_TRANSPORTER_2"/>
    <property type="match status" value="1"/>
</dbReference>
<dbReference type="InterPro" id="IPR003439">
    <property type="entry name" value="ABC_transporter-like_ATP-bd"/>
</dbReference>
<gene>
    <name evidence="10" type="ORF">J0P97_11525</name>
</gene>
<feature type="transmembrane region" description="Helical" evidence="7">
    <location>
        <begin position="280"/>
        <end position="298"/>
    </location>
</feature>
<keyword evidence="5 7" id="KW-1133">Transmembrane helix</keyword>
<dbReference type="PROSITE" id="PS00211">
    <property type="entry name" value="ABC_TRANSPORTER_1"/>
    <property type="match status" value="1"/>
</dbReference>
<evidence type="ECO:0000256" key="7">
    <source>
        <dbReference type="SAM" id="Phobius"/>
    </source>
</evidence>
<evidence type="ECO:0000256" key="3">
    <source>
        <dbReference type="ARBA" id="ARBA00022741"/>
    </source>
</evidence>
<keyword evidence="4 10" id="KW-0067">ATP-binding</keyword>
<feature type="domain" description="ABC transmembrane type-1" evidence="9">
    <location>
        <begin position="18"/>
        <end position="300"/>
    </location>
</feature>
<dbReference type="CDD" id="cd18548">
    <property type="entry name" value="ABC_6TM_Tm287_like"/>
    <property type="match status" value="1"/>
</dbReference>
<dbReference type="SUPFAM" id="SSF52540">
    <property type="entry name" value="P-loop containing nucleoside triphosphate hydrolases"/>
    <property type="match status" value="1"/>
</dbReference>
<name>A0ABS5XVY4_9MICO</name>
<dbReference type="Gene3D" id="1.20.1560.10">
    <property type="entry name" value="ABC transporter type 1, transmembrane domain"/>
    <property type="match status" value="1"/>
</dbReference>
<comment type="caution">
    <text evidence="10">The sequence shown here is derived from an EMBL/GenBank/DDBJ whole genome shotgun (WGS) entry which is preliminary data.</text>
</comment>
<feature type="transmembrane region" description="Helical" evidence="7">
    <location>
        <begin position="157"/>
        <end position="177"/>
    </location>
</feature>
<evidence type="ECO:0000256" key="5">
    <source>
        <dbReference type="ARBA" id="ARBA00022989"/>
    </source>
</evidence>
<feature type="transmembrane region" description="Helical" evidence="7">
    <location>
        <begin position="127"/>
        <end position="151"/>
    </location>
</feature>
<evidence type="ECO:0000259" key="9">
    <source>
        <dbReference type="PROSITE" id="PS50929"/>
    </source>
</evidence>
<keyword evidence="11" id="KW-1185">Reference proteome</keyword>
<sequence length="577" mass="62518">MLGRILGRYLAPAWPLLALVVVFQLGQSIASLALPTLNADIIDTGVIRGDIPYIWSTGGTMLAVSLVQVVCALVAVYFGSRLAMGLGARLRGDIFHRVVAFSQREVGQFGAPSLITRNTNDVQQVQMLVQMSATVMVSAPMLAIGGIIMAVRQDAGLSWLMLVAIPVLLLVVSLIVVRMVPAFTRMQARIDRLNQILREQLTGIRVIRAFVREDEERHRFGRASGDVMETALRAGNLMALMFPVVMLVMNLSSAAVIWFGASQVQDHGVQIGTLFAFLNYLMQILMGVMMATFMFVMIPRAAVCADRIGAVLETEPSVQAPLQSVDAPAGPGRVEFDHVSFTYPGADDAVLHDITFTAEPGTTTAIIGSTGSGKTTLVGLIARLFDVTAGVVRVDGVDVRDVDPDRLWARIGLVPQRAFLFAGTVASNLRYGDREATDADLWRALDIAQASEFVRGLEGSLDAQIAQGGTNVSGGQRQRLAIARALVKQPEIFVFDDSFSALDLKTDAALRRALDRDLPAETRIIVAQRVSTVQHADQIIVLEHGRMVGRGTHEELLKSSETYREIVDSQLSAQEAA</sequence>
<keyword evidence="6 7" id="KW-0472">Membrane</keyword>
<feature type="transmembrane region" description="Helical" evidence="7">
    <location>
        <begin position="53"/>
        <end position="79"/>
    </location>
</feature>
<protein>
    <submittedName>
        <fullName evidence="10">ABC transporter ATP-binding protein</fullName>
    </submittedName>
</protein>
<organism evidence="10 11">
    <name type="scientific">Microbacterium flavum</name>
    <dbReference type="NCBI Taxonomy" id="415216"/>
    <lineage>
        <taxon>Bacteria</taxon>
        <taxon>Bacillati</taxon>
        <taxon>Actinomycetota</taxon>
        <taxon>Actinomycetes</taxon>
        <taxon>Micrococcales</taxon>
        <taxon>Microbacteriaceae</taxon>
        <taxon>Microbacterium</taxon>
    </lineage>
</organism>
<dbReference type="EMBL" id="JAFLHG010000010">
    <property type="protein sequence ID" value="MBT8798698.1"/>
    <property type="molecule type" value="Genomic_DNA"/>
</dbReference>
<evidence type="ECO:0000256" key="4">
    <source>
        <dbReference type="ARBA" id="ARBA00022840"/>
    </source>
</evidence>
<evidence type="ECO:0000256" key="1">
    <source>
        <dbReference type="ARBA" id="ARBA00004651"/>
    </source>
</evidence>
<evidence type="ECO:0000313" key="10">
    <source>
        <dbReference type="EMBL" id="MBT8798698.1"/>
    </source>
</evidence>
<keyword evidence="3" id="KW-0547">Nucleotide-binding</keyword>
<dbReference type="Pfam" id="PF00664">
    <property type="entry name" value="ABC_membrane"/>
    <property type="match status" value="1"/>
</dbReference>
<dbReference type="InterPro" id="IPR027417">
    <property type="entry name" value="P-loop_NTPase"/>
</dbReference>
<dbReference type="PANTHER" id="PTHR43394">
    <property type="entry name" value="ATP-DEPENDENT PERMEASE MDL1, MITOCHONDRIAL"/>
    <property type="match status" value="1"/>
</dbReference>
<evidence type="ECO:0000256" key="2">
    <source>
        <dbReference type="ARBA" id="ARBA00022692"/>
    </source>
</evidence>
<feature type="domain" description="ABC transporter" evidence="8">
    <location>
        <begin position="334"/>
        <end position="569"/>
    </location>
</feature>
<evidence type="ECO:0000259" key="8">
    <source>
        <dbReference type="PROSITE" id="PS50893"/>
    </source>
</evidence>
<dbReference type="PANTHER" id="PTHR43394:SF1">
    <property type="entry name" value="ATP-BINDING CASSETTE SUB-FAMILY B MEMBER 10, MITOCHONDRIAL"/>
    <property type="match status" value="1"/>
</dbReference>
<feature type="transmembrane region" description="Helical" evidence="7">
    <location>
        <begin position="237"/>
        <end position="260"/>
    </location>
</feature>
<dbReference type="SMART" id="SM00382">
    <property type="entry name" value="AAA"/>
    <property type="match status" value="1"/>
</dbReference>
<dbReference type="InterPro" id="IPR036640">
    <property type="entry name" value="ABC1_TM_sf"/>
</dbReference>
<dbReference type="GO" id="GO:0005524">
    <property type="term" value="F:ATP binding"/>
    <property type="evidence" value="ECO:0007669"/>
    <property type="project" value="UniProtKB-KW"/>
</dbReference>
<reference evidence="10 11" key="1">
    <citation type="submission" date="2021-03" db="EMBL/GenBank/DDBJ databases">
        <title>Microbacterium pauli sp. nov., isolated from microfiltered milk.</title>
        <authorList>
            <person name="Bellassi P."/>
            <person name="Fontana A."/>
            <person name="Callegari M.L."/>
            <person name="Lorenzo M."/>
            <person name="Cappa F."/>
        </authorList>
    </citation>
    <scope>NUCLEOTIDE SEQUENCE [LARGE SCALE GENOMIC DNA]</scope>
    <source>
        <strain evidence="10 11">DSM 18909</strain>
    </source>
</reference>